<keyword evidence="2" id="KW-1185">Reference proteome</keyword>
<proteinExistence type="predicted"/>
<dbReference type="InParanoid" id="A0A139W9U3"/>
<organism evidence="1 2">
    <name type="scientific">Tribolium castaneum</name>
    <name type="common">Red flour beetle</name>
    <dbReference type="NCBI Taxonomy" id="7070"/>
    <lineage>
        <taxon>Eukaryota</taxon>
        <taxon>Metazoa</taxon>
        <taxon>Ecdysozoa</taxon>
        <taxon>Arthropoda</taxon>
        <taxon>Hexapoda</taxon>
        <taxon>Insecta</taxon>
        <taxon>Pterygota</taxon>
        <taxon>Neoptera</taxon>
        <taxon>Endopterygota</taxon>
        <taxon>Coleoptera</taxon>
        <taxon>Polyphaga</taxon>
        <taxon>Cucujiformia</taxon>
        <taxon>Tenebrionidae</taxon>
        <taxon>Tenebrionidae incertae sedis</taxon>
        <taxon>Tribolium</taxon>
    </lineage>
</organism>
<name>A0A139W9U3_TRICA</name>
<dbReference type="EMBL" id="KQ971907">
    <property type="protein sequence ID" value="KYB24687.1"/>
    <property type="molecule type" value="Genomic_DNA"/>
</dbReference>
<sequence length="97" mass="10883">LTLPQMIKVMSTLTMRKRRSVLLLRTLAYNIAASGETLNLKQSADLLYSMCNLNFIDDNLLAKICEDVTIEIKKDFKKSSVVGSIVTSIGLLKYKNN</sequence>
<reference evidence="1 2" key="2">
    <citation type="journal article" date="2010" name="Nucleic Acids Res.">
        <title>BeetleBase in 2010: revisions to provide comprehensive genomic information for Tribolium castaneum.</title>
        <authorList>
            <person name="Kim H.S."/>
            <person name="Murphy T."/>
            <person name="Xia J."/>
            <person name="Caragea D."/>
            <person name="Park Y."/>
            <person name="Beeman R.W."/>
            <person name="Lorenzen M.D."/>
            <person name="Butcher S."/>
            <person name="Manak J.R."/>
            <person name="Brown S.J."/>
        </authorList>
    </citation>
    <scope>NUCLEOTIDE SEQUENCE [LARGE SCALE GENOMIC DNA]</scope>
    <source>
        <strain evidence="1 2">Georgia GA2</strain>
    </source>
</reference>
<reference evidence="1 2" key="1">
    <citation type="journal article" date="2008" name="Nature">
        <title>The genome of the model beetle and pest Tribolium castaneum.</title>
        <authorList>
            <consortium name="Tribolium Genome Sequencing Consortium"/>
            <person name="Richards S."/>
            <person name="Gibbs R.A."/>
            <person name="Weinstock G.M."/>
            <person name="Brown S.J."/>
            <person name="Denell R."/>
            <person name="Beeman R.W."/>
            <person name="Gibbs R."/>
            <person name="Beeman R.W."/>
            <person name="Brown S.J."/>
            <person name="Bucher G."/>
            <person name="Friedrich M."/>
            <person name="Grimmelikhuijzen C.J."/>
            <person name="Klingler M."/>
            <person name="Lorenzen M."/>
            <person name="Richards S."/>
            <person name="Roth S."/>
            <person name="Schroder R."/>
            <person name="Tautz D."/>
            <person name="Zdobnov E.M."/>
            <person name="Muzny D."/>
            <person name="Gibbs R.A."/>
            <person name="Weinstock G.M."/>
            <person name="Attaway T."/>
            <person name="Bell S."/>
            <person name="Buhay C.J."/>
            <person name="Chandrabose M.N."/>
            <person name="Chavez D."/>
            <person name="Clerk-Blankenburg K.P."/>
            <person name="Cree A."/>
            <person name="Dao M."/>
            <person name="Davis C."/>
            <person name="Chacko J."/>
            <person name="Dinh H."/>
            <person name="Dugan-Rocha S."/>
            <person name="Fowler G."/>
            <person name="Garner T.T."/>
            <person name="Garnes J."/>
            <person name="Gnirke A."/>
            <person name="Hawes A."/>
            <person name="Hernandez J."/>
            <person name="Hines S."/>
            <person name="Holder M."/>
            <person name="Hume J."/>
            <person name="Jhangiani S.N."/>
            <person name="Joshi V."/>
            <person name="Khan Z.M."/>
            <person name="Jackson L."/>
            <person name="Kovar C."/>
            <person name="Kowis A."/>
            <person name="Lee S."/>
            <person name="Lewis L.R."/>
            <person name="Margolis J."/>
            <person name="Morgan M."/>
            <person name="Nazareth L.V."/>
            <person name="Nguyen N."/>
            <person name="Okwuonu G."/>
            <person name="Parker D."/>
            <person name="Richards S."/>
            <person name="Ruiz S.J."/>
            <person name="Santibanez J."/>
            <person name="Savard J."/>
            <person name="Scherer S.E."/>
            <person name="Schneider B."/>
            <person name="Sodergren E."/>
            <person name="Tautz D."/>
            <person name="Vattahil S."/>
            <person name="Villasana D."/>
            <person name="White C.S."/>
            <person name="Wright R."/>
            <person name="Park Y."/>
            <person name="Beeman R.W."/>
            <person name="Lord J."/>
            <person name="Oppert B."/>
            <person name="Lorenzen M."/>
            <person name="Brown S."/>
            <person name="Wang L."/>
            <person name="Savard J."/>
            <person name="Tautz D."/>
            <person name="Richards S."/>
            <person name="Weinstock G."/>
            <person name="Gibbs R.A."/>
            <person name="Liu Y."/>
            <person name="Worley K."/>
            <person name="Weinstock G."/>
            <person name="Elsik C.G."/>
            <person name="Reese J.T."/>
            <person name="Elhaik E."/>
            <person name="Landan G."/>
            <person name="Graur D."/>
            <person name="Arensburger P."/>
            <person name="Atkinson P."/>
            <person name="Beeman R.W."/>
            <person name="Beidler J."/>
            <person name="Brown S.J."/>
            <person name="Demuth J.P."/>
            <person name="Drury D.W."/>
            <person name="Du Y.Z."/>
            <person name="Fujiwara H."/>
            <person name="Lorenzen M."/>
            <person name="Maselli V."/>
            <person name="Osanai M."/>
            <person name="Park Y."/>
            <person name="Robertson H.M."/>
            <person name="Tu Z."/>
            <person name="Wang J.J."/>
            <person name="Wang S."/>
            <person name="Richards S."/>
            <person name="Song H."/>
            <person name="Zhang L."/>
            <person name="Sodergren E."/>
            <person name="Werner D."/>
            <person name="Stanke M."/>
            <person name="Morgenstern B."/>
            <person name="Solovyev V."/>
            <person name="Kosarev P."/>
            <person name="Brown G."/>
            <person name="Chen H.C."/>
            <person name="Ermolaeva O."/>
            <person name="Hlavina W."/>
            <person name="Kapustin Y."/>
            <person name="Kiryutin B."/>
            <person name="Kitts P."/>
            <person name="Maglott D."/>
            <person name="Pruitt K."/>
            <person name="Sapojnikov V."/>
            <person name="Souvorov A."/>
            <person name="Mackey A.J."/>
            <person name="Waterhouse R.M."/>
            <person name="Wyder S."/>
            <person name="Zdobnov E.M."/>
            <person name="Zdobnov E.M."/>
            <person name="Wyder S."/>
            <person name="Kriventseva E.V."/>
            <person name="Kadowaki T."/>
            <person name="Bork P."/>
            <person name="Aranda M."/>
            <person name="Bao R."/>
            <person name="Beermann A."/>
            <person name="Berns N."/>
            <person name="Bolognesi R."/>
            <person name="Bonneton F."/>
            <person name="Bopp D."/>
            <person name="Brown S.J."/>
            <person name="Bucher G."/>
            <person name="Butts T."/>
            <person name="Chaumot A."/>
            <person name="Denell R.E."/>
            <person name="Ferrier D.E."/>
            <person name="Friedrich M."/>
            <person name="Gordon C.M."/>
            <person name="Jindra M."/>
            <person name="Klingler M."/>
            <person name="Lan Q."/>
            <person name="Lattorff H.M."/>
            <person name="Laudet V."/>
            <person name="von Levetsow C."/>
            <person name="Liu Z."/>
            <person name="Lutz R."/>
            <person name="Lynch J.A."/>
            <person name="da Fonseca R.N."/>
            <person name="Posnien N."/>
            <person name="Reuter R."/>
            <person name="Roth S."/>
            <person name="Savard J."/>
            <person name="Schinko J.B."/>
            <person name="Schmitt C."/>
            <person name="Schoppmeier M."/>
            <person name="Schroder R."/>
            <person name="Shippy T.D."/>
            <person name="Simonnet F."/>
            <person name="Marques-Souza H."/>
            <person name="Tautz D."/>
            <person name="Tomoyasu Y."/>
            <person name="Trauner J."/>
            <person name="Van der Zee M."/>
            <person name="Vervoort M."/>
            <person name="Wittkopp N."/>
            <person name="Wimmer E.A."/>
            <person name="Yang X."/>
            <person name="Jones A.K."/>
            <person name="Sattelle D.B."/>
            <person name="Ebert P.R."/>
            <person name="Nelson D."/>
            <person name="Scott J.G."/>
            <person name="Beeman R.W."/>
            <person name="Muthukrishnan S."/>
            <person name="Kramer K.J."/>
            <person name="Arakane Y."/>
            <person name="Beeman R.W."/>
            <person name="Zhu Q."/>
            <person name="Hogenkamp D."/>
            <person name="Dixit R."/>
            <person name="Oppert B."/>
            <person name="Jiang H."/>
            <person name="Zou Z."/>
            <person name="Marshall J."/>
            <person name="Elpidina E."/>
            <person name="Vinokurov K."/>
            <person name="Oppert C."/>
            <person name="Zou Z."/>
            <person name="Evans J."/>
            <person name="Lu Z."/>
            <person name="Zhao P."/>
            <person name="Sumathipala N."/>
            <person name="Altincicek B."/>
            <person name="Vilcinskas A."/>
            <person name="Williams M."/>
            <person name="Hultmark D."/>
            <person name="Hetru C."/>
            <person name="Jiang H."/>
            <person name="Grimmelikhuijzen C.J."/>
            <person name="Hauser F."/>
            <person name="Cazzamali G."/>
            <person name="Williamson M."/>
            <person name="Park Y."/>
            <person name="Li B."/>
            <person name="Tanaka Y."/>
            <person name="Predel R."/>
            <person name="Neupert S."/>
            <person name="Schachtner J."/>
            <person name="Verleyen P."/>
            <person name="Raible F."/>
            <person name="Bork P."/>
            <person name="Friedrich M."/>
            <person name="Walden K.K."/>
            <person name="Robertson H.M."/>
            <person name="Angeli S."/>
            <person name="Foret S."/>
            <person name="Bucher G."/>
            <person name="Schuetz S."/>
            <person name="Maleszka R."/>
            <person name="Wimmer E.A."/>
            <person name="Beeman R.W."/>
            <person name="Lorenzen M."/>
            <person name="Tomoyasu Y."/>
            <person name="Miller S.C."/>
            <person name="Grossmann D."/>
            <person name="Bucher G."/>
        </authorList>
    </citation>
    <scope>NUCLEOTIDE SEQUENCE [LARGE SCALE GENOMIC DNA]</scope>
    <source>
        <strain evidence="1 2">Georgia GA2</strain>
    </source>
</reference>
<accession>A0A139W9U3</accession>
<protein>
    <submittedName>
        <fullName evidence="1">Uncharacterized protein</fullName>
    </submittedName>
</protein>
<dbReference type="Proteomes" id="UP000007266">
    <property type="component" value="Unassembled WGS sequence"/>
</dbReference>
<evidence type="ECO:0000313" key="1">
    <source>
        <dbReference type="EMBL" id="KYB24687.1"/>
    </source>
</evidence>
<dbReference type="AlphaFoldDB" id="A0A139W9U3"/>
<feature type="non-terminal residue" evidence="1">
    <location>
        <position position="1"/>
    </location>
</feature>
<evidence type="ECO:0000313" key="2">
    <source>
        <dbReference type="Proteomes" id="UP000007266"/>
    </source>
</evidence>
<gene>
    <name evidence="1" type="primary">AUGUSTUS-3.0.2_34955</name>
    <name evidence="1" type="ORF">TcasGA2_TC034955</name>
</gene>
<feature type="non-terminal residue" evidence="1">
    <location>
        <position position="97"/>
    </location>
</feature>
<dbReference type="STRING" id="7070.A0A139W9U3"/>